<proteinExistence type="predicted"/>
<evidence type="ECO:0000313" key="3">
    <source>
        <dbReference type="EMBL" id="GGA91663.1"/>
    </source>
</evidence>
<protein>
    <submittedName>
        <fullName evidence="3">Cytochrome biogenesis protein</fullName>
    </submittedName>
</protein>
<feature type="transmembrane region" description="Helical" evidence="1">
    <location>
        <begin position="126"/>
        <end position="145"/>
    </location>
</feature>
<sequence>MFQSDYAAAFITGLFGASHCIAMCGGIACVLGQRASNASSKLAVSIGFNLGRIISYSIAGAIVAGSIQAISNVHRSAYMLSILQWLAAIMLILLGIHLTRWWSVLNPVESMGKGLWRKIQPRASRLLAVQHPLSSIPLGLLWGWLPCGLVYSNLTLSASQANWLAGAGVMFSFGMGTFSVMLATVLLGQQLNHVMGHRWLQVGSGLMVLALGVYQVVTLL</sequence>
<dbReference type="EMBL" id="BMDY01000001">
    <property type="protein sequence ID" value="GGA91663.1"/>
    <property type="molecule type" value="Genomic_DNA"/>
</dbReference>
<feature type="domain" description="Urease accessory protein UreH-like transmembrane" evidence="2">
    <location>
        <begin position="8"/>
        <end position="213"/>
    </location>
</feature>
<evidence type="ECO:0000256" key="1">
    <source>
        <dbReference type="SAM" id="Phobius"/>
    </source>
</evidence>
<evidence type="ECO:0000259" key="2">
    <source>
        <dbReference type="Pfam" id="PF13386"/>
    </source>
</evidence>
<dbReference type="InterPro" id="IPR039447">
    <property type="entry name" value="UreH-like_TM_dom"/>
</dbReference>
<feature type="transmembrane region" description="Helical" evidence="1">
    <location>
        <begin position="82"/>
        <end position="105"/>
    </location>
</feature>
<dbReference type="PANTHER" id="PTHR42208">
    <property type="entry name" value="HEAVY METAL TRANSPORTER-RELATED"/>
    <property type="match status" value="1"/>
</dbReference>
<dbReference type="RefSeq" id="WP_055731655.1">
    <property type="nucleotide sequence ID" value="NZ_BMDY01000001.1"/>
</dbReference>
<comment type="caution">
    <text evidence="3">The sequence shown here is derived from an EMBL/GenBank/DDBJ whole genome shotgun (WGS) entry which is preliminary data.</text>
</comment>
<reference evidence="4" key="1">
    <citation type="journal article" date="2019" name="Int. J. Syst. Evol. Microbiol.">
        <title>The Global Catalogue of Microorganisms (GCM) 10K type strain sequencing project: providing services to taxonomists for standard genome sequencing and annotation.</title>
        <authorList>
            <consortium name="The Broad Institute Genomics Platform"/>
            <consortium name="The Broad Institute Genome Sequencing Center for Infectious Disease"/>
            <person name="Wu L."/>
            <person name="Ma J."/>
        </authorList>
    </citation>
    <scope>NUCLEOTIDE SEQUENCE [LARGE SCALE GENOMIC DNA]</scope>
    <source>
        <strain evidence="4">CGMCC 1.10131</strain>
    </source>
</reference>
<gene>
    <name evidence="3" type="ORF">GCM10007414_00350</name>
</gene>
<evidence type="ECO:0000313" key="4">
    <source>
        <dbReference type="Proteomes" id="UP000651977"/>
    </source>
</evidence>
<dbReference type="Proteomes" id="UP000651977">
    <property type="component" value="Unassembled WGS sequence"/>
</dbReference>
<keyword evidence="1" id="KW-1133">Transmembrane helix</keyword>
<feature type="transmembrane region" description="Helical" evidence="1">
    <location>
        <begin position="53"/>
        <end position="70"/>
    </location>
</feature>
<dbReference type="PANTHER" id="PTHR42208:SF1">
    <property type="entry name" value="HEAVY METAL TRANSPORTER"/>
    <property type="match status" value="1"/>
</dbReference>
<dbReference type="Pfam" id="PF13386">
    <property type="entry name" value="DsbD_2"/>
    <property type="match status" value="1"/>
</dbReference>
<name>A0ABQ1HV96_9ALTE</name>
<keyword evidence="4" id="KW-1185">Reference proteome</keyword>
<accession>A0ABQ1HV96</accession>
<feature type="transmembrane region" description="Helical" evidence="1">
    <location>
        <begin position="6"/>
        <end position="32"/>
    </location>
</feature>
<keyword evidence="1" id="KW-0472">Membrane</keyword>
<feature type="transmembrane region" description="Helical" evidence="1">
    <location>
        <begin position="165"/>
        <end position="187"/>
    </location>
</feature>
<keyword evidence="1" id="KW-0812">Transmembrane</keyword>
<feature type="transmembrane region" description="Helical" evidence="1">
    <location>
        <begin position="199"/>
        <end position="217"/>
    </location>
</feature>
<organism evidence="3 4">
    <name type="scientific">Agarivorans gilvus</name>
    <dbReference type="NCBI Taxonomy" id="680279"/>
    <lineage>
        <taxon>Bacteria</taxon>
        <taxon>Pseudomonadati</taxon>
        <taxon>Pseudomonadota</taxon>
        <taxon>Gammaproteobacteria</taxon>
        <taxon>Alteromonadales</taxon>
        <taxon>Alteromonadaceae</taxon>
        <taxon>Agarivorans</taxon>
    </lineage>
</organism>